<dbReference type="Pfam" id="PF19289">
    <property type="entry name" value="PmbA_TldD_3rd"/>
    <property type="match status" value="1"/>
</dbReference>
<sequence length="448" mass="48958">MHKNDFLNLGNSIVQKALKHGADFAEVFISRSKDLNIMVSNQEINNIKEAEERGLGLRVFKNNCLGFAYTSDLNSTSLDRTILNAIANAGKTEKDEFLTLAPKYDSYANLNLYDEKIFNRSIDEKIDIAKEIESFSKKYDKRIKLTERSSYEDSLYEICIINSLGLEAYYEGSYCGGYALVVGEEKGESQTGFGMKYSLNYEDLDPKKIGEEAAMRAVRLLGAQTMKSQNASLVLEPYMATNFLGIIAPAFLADYVHKGKSFLENKLNTKIASELISIIDDGSLPGKIVSSPFDSEGVPTSETILVKDGNLTGYLHNLYTAKKEGIKSTGNASRGSYRGSPEVGTTNFYIGAGKTPVKELIKNTDKGLFVTDVMGMHTANPITGDFSLGASGIWIEKGEFIKPVRGIAIAGNLKDLLLNVSDVGSDLTFFVGKGSPTLKINNISISGS</sequence>
<gene>
    <name evidence="5" type="ORF">SAMN00017405_0270</name>
</gene>
<evidence type="ECO:0000313" key="6">
    <source>
        <dbReference type="Proteomes" id="UP000192731"/>
    </source>
</evidence>
<dbReference type="InterPro" id="IPR036059">
    <property type="entry name" value="TldD/PmbA_sf"/>
</dbReference>
<feature type="domain" description="Metalloprotease TldD/E central" evidence="4">
    <location>
        <begin position="118"/>
        <end position="221"/>
    </location>
</feature>
<dbReference type="EMBL" id="FWWT01000022">
    <property type="protein sequence ID" value="SMB94764.1"/>
    <property type="molecule type" value="Genomic_DNA"/>
</dbReference>
<evidence type="ECO:0000256" key="1">
    <source>
        <dbReference type="ARBA" id="ARBA00005836"/>
    </source>
</evidence>
<organism evidence="5 6">
    <name type="scientific">Desulfonispora thiosulfatigenes DSM 11270</name>
    <dbReference type="NCBI Taxonomy" id="656914"/>
    <lineage>
        <taxon>Bacteria</taxon>
        <taxon>Bacillati</taxon>
        <taxon>Bacillota</taxon>
        <taxon>Clostridia</taxon>
        <taxon>Eubacteriales</taxon>
        <taxon>Peptococcaceae</taxon>
        <taxon>Desulfonispora</taxon>
    </lineage>
</organism>
<dbReference type="OrthoDB" id="9803213at2"/>
<dbReference type="AlphaFoldDB" id="A0A1W1VPB3"/>
<dbReference type="STRING" id="656914.SAMN00017405_0270"/>
<comment type="similarity">
    <text evidence="1">Belongs to the peptidase U62 family.</text>
</comment>
<proteinExistence type="inferred from homology"/>
<name>A0A1W1VPB3_DESTI</name>
<protein>
    <submittedName>
        <fullName evidence="5">PmbA protein</fullName>
    </submittedName>
</protein>
<dbReference type="GO" id="GO:0006508">
    <property type="term" value="P:proteolysis"/>
    <property type="evidence" value="ECO:0007669"/>
    <property type="project" value="InterPro"/>
</dbReference>
<dbReference type="PANTHER" id="PTHR43421">
    <property type="entry name" value="METALLOPROTEASE PMBA"/>
    <property type="match status" value="1"/>
</dbReference>
<dbReference type="InterPro" id="IPR045570">
    <property type="entry name" value="Metalloprtase-TldD/E_cen_dom"/>
</dbReference>
<dbReference type="Gene3D" id="3.30.2290.10">
    <property type="entry name" value="PmbA/TldD superfamily"/>
    <property type="match status" value="1"/>
</dbReference>
<reference evidence="5 6" key="1">
    <citation type="submission" date="2017-04" db="EMBL/GenBank/DDBJ databases">
        <authorList>
            <person name="Afonso C.L."/>
            <person name="Miller P.J."/>
            <person name="Scott M.A."/>
            <person name="Spackman E."/>
            <person name="Goraichik I."/>
            <person name="Dimitrov K.M."/>
            <person name="Suarez D.L."/>
            <person name="Swayne D.E."/>
        </authorList>
    </citation>
    <scope>NUCLEOTIDE SEQUENCE [LARGE SCALE GENOMIC DNA]</scope>
    <source>
        <strain evidence="5 6">DSM 11270</strain>
    </source>
</reference>
<accession>A0A1W1VPB3</accession>
<dbReference type="RefSeq" id="WP_084054083.1">
    <property type="nucleotide sequence ID" value="NZ_FWWT01000022.1"/>
</dbReference>
<dbReference type="GO" id="GO:0008237">
    <property type="term" value="F:metallopeptidase activity"/>
    <property type="evidence" value="ECO:0007669"/>
    <property type="project" value="InterPro"/>
</dbReference>
<dbReference type="InterPro" id="IPR045569">
    <property type="entry name" value="Metalloprtase-TldD/E_C"/>
</dbReference>
<dbReference type="Pfam" id="PF01523">
    <property type="entry name" value="PmbA_TldD_1st"/>
    <property type="match status" value="1"/>
</dbReference>
<evidence type="ECO:0000259" key="3">
    <source>
        <dbReference type="Pfam" id="PF19289"/>
    </source>
</evidence>
<evidence type="ECO:0000313" key="5">
    <source>
        <dbReference type="EMBL" id="SMB94764.1"/>
    </source>
</evidence>
<dbReference type="InterPro" id="IPR002510">
    <property type="entry name" value="Metalloprtase-TldD/E_N"/>
</dbReference>
<dbReference type="PANTHER" id="PTHR43421:SF1">
    <property type="entry name" value="METALLOPROTEASE PMBA"/>
    <property type="match status" value="1"/>
</dbReference>
<dbReference type="InterPro" id="IPR047657">
    <property type="entry name" value="PmbA"/>
</dbReference>
<feature type="domain" description="Metalloprotease TldD/E N-terminal" evidence="2">
    <location>
        <begin position="25"/>
        <end position="89"/>
    </location>
</feature>
<evidence type="ECO:0000259" key="2">
    <source>
        <dbReference type="Pfam" id="PF01523"/>
    </source>
</evidence>
<dbReference type="SUPFAM" id="SSF111283">
    <property type="entry name" value="Putative modulator of DNA gyrase, PmbA/TldD"/>
    <property type="match status" value="1"/>
</dbReference>
<keyword evidence="6" id="KW-1185">Reference proteome</keyword>
<evidence type="ECO:0000259" key="4">
    <source>
        <dbReference type="Pfam" id="PF19290"/>
    </source>
</evidence>
<feature type="domain" description="Metalloprotease TldD/E C-terminal" evidence="3">
    <location>
        <begin position="229"/>
        <end position="447"/>
    </location>
</feature>
<dbReference type="Pfam" id="PF19290">
    <property type="entry name" value="PmbA_TldD_2nd"/>
    <property type="match status" value="1"/>
</dbReference>
<dbReference type="GO" id="GO:0005829">
    <property type="term" value="C:cytosol"/>
    <property type="evidence" value="ECO:0007669"/>
    <property type="project" value="TreeGrafter"/>
</dbReference>
<dbReference type="InterPro" id="IPR035068">
    <property type="entry name" value="TldD/PmbA_N"/>
</dbReference>
<dbReference type="Proteomes" id="UP000192731">
    <property type="component" value="Unassembled WGS sequence"/>
</dbReference>